<feature type="transmembrane region" description="Helical" evidence="7">
    <location>
        <begin position="71"/>
        <end position="89"/>
    </location>
</feature>
<keyword evidence="10" id="KW-1185">Reference proteome</keyword>
<dbReference type="RefSeq" id="WP_074919579.1">
    <property type="nucleotide sequence ID" value="NZ_CP081135.1"/>
</dbReference>
<sequence>MGDIILKNQEIIIKLLLAVLVGGFTGYEREKSNQFAGFRTHILVSIGSCITSIIALDLFTQYSGVSTMDPARLPAQVLSGIGFLGAGAILKNSNGIRGLTTAAGIWATACIGIAIGYGQYVLGITSWLLVMATLYVLKNFDKVIAKRSQTVLKATITSLDVTSTIFNTIKASEIAIKNFQIITKSDSIWEIVFLIEYDRRLILDELIIQLKNINHVINMEYIK</sequence>
<evidence type="ECO:0000256" key="5">
    <source>
        <dbReference type="ARBA" id="ARBA00022989"/>
    </source>
</evidence>
<dbReference type="Pfam" id="PF02308">
    <property type="entry name" value="MgtC"/>
    <property type="match status" value="1"/>
</dbReference>
<keyword evidence="6 7" id="KW-0472">Membrane</keyword>
<dbReference type="InterPro" id="IPR049177">
    <property type="entry name" value="MgtC_SapB_SrpB_YhiD_N"/>
</dbReference>
<gene>
    <name evidence="9" type="ORF">JW646_07600</name>
</gene>
<evidence type="ECO:0000259" key="8">
    <source>
        <dbReference type="Pfam" id="PF02308"/>
    </source>
</evidence>
<protein>
    <submittedName>
        <fullName evidence="9">MgtC/SapB family protein</fullName>
    </submittedName>
</protein>
<dbReference type="Proteomes" id="UP001198983">
    <property type="component" value="Chromosome"/>
</dbReference>
<dbReference type="InterPro" id="IPR003416">
    <property type="entry name" value="MgtC/SapB/SrpB/YhiD_fam"/>
</dbReference>
<proteinExistence type="inferred from homology"/>
<evidence type="ECO:0000256" key="4">
    <source>
        <dbReference type="ARBA" id="ARBA00022692"/>
    </source>
</evidence>
<evidence type="ECO:0000256" key="3">
    <source>
        <dbReference type="ARBA" id="ARBA00022475"/>
    </source>
</evidence>
<evidence type="ECO:0000313" key="10">
    <source>
        <dbReference type="Proteomes" id="UP001198983"/>
    </source>
</evidence>
<reference evidence="9 10" key="1">
    <citation type="journal article" date="2023" name="Int. J. Syst. Evol. Microbiol.">
        <title>Terrisporobacter hibernicus sp. nov., isolated from bovine faeces in Northern Ireland.</title>
        <authorList>
            <person name="Mitchell M."/>
            <person name="Nguyen S.V."/>
            <person name="Connor M."/>
            <person name="Fairley D.J."/>
            <person name="Donoghue O."/>
            <person name="Marshall H."/>
            <person name="Koolman L."/>
            <person name="McMullan G."/>
            <person name="Schaffer K.E."/>
            <person name="McGrath J.W."/>
            <person name="Fanning S."/>
        </authorList>
    </citation>
    <scope>NUCLEOTIDE SEQUENCE [LARGE SCALE GENOMIC DNA]</scope>
    <source>
        <strain evidence="9 10">MCA3</strain>
    </source>
</reference>
<name>A0AAX2ZIX6_9FIRM</name>
<feature type="transmembrane region" description="Helical" evidence="7">
    <location>
        <begin position="120"/>
        <end position="137"/>
    </location>
</feature>
<dbReference type="PANTHER" id="PTHR33778:SF1">
    <property type="entry name" value="MAGNESIUM TRANSPORTER YHID-RELATED"/>
    <property type="match status" value="1"/>
</dbReference>
<feature type="domain" description="MgtC/SapB/SrpB/YhiD N-terminal" evidence="8">
    <location>
        <begin position="15"/>
        <end position="142"/>
    </location>
</feature>
<dbReference type="AlphaFoldDB" id="A0AAX2ZIX6"/>
<evidence type="ECO:0000256" key="2">
    <source>
        <dbReference type="ARBA" id="ARBA00009298"/>
    </source>
</evidence>
<keyword evidence="5 7" id="KW-1133">Transmembrane helix</keyword>
<keyword evidence="3" id="KW-1003">Cell membrane</keyword>
<organism evidence="9 10">
    <name type="scientific">Terrisporobacter hibernicus</name>
    <dbReference type="NCBI Taxonomy" id="2813371"/>
    <lineage>
        <taxon>Bacteria</taxon>
        <taxon>Bacillati</taxon>
        <taxon>Bacillota</taxon>
        <taxon>Clostridia</taxon>
        <taxon>Peptostreptococcales</taxon>
        <taxon>Peptostreptococcaceae</taxon>
        <taxon>Terrisporobacter</taxon>
    </lineage>
</organism>
<accession>A0AAX2ZIX6</accession>
<evidence type="ECO:0000256" key="1">
    <source>
        <dbReference type="ARBA" id="ARBA00004651"/>
    </source>
</evidence>
<feature type="transmembrane region" description="Helical" evidence="7">
    <location>
        <begin position="12"/>
        <end position="28"/>
    </location>
</feature>
<evidence type="ECO:0000313" key="9">
    <source>
        <dbReference type="EMBL" id="UEL49299.1"/>
    </source>
</evidence>
<dbReference type="GO" id="GO:0005886">
    <property type="term" value="C:plasma membrane"/>
    <property type="evidence" value="ECO:0007669"/>
    <property type="project" value="UniProtKB-SubCell"/>
</dbReference>
<dbReference type="EMBL" id="CP081135">
    <property type="protein sequence ID" value="UEL49299.1"/>
    <property type="molecule type" value="Genomic_DNA"/>
</dbReference>
<evidence type="ECO:0000256" key="7">
    <source>
        <dbReference type="SAM" id="Phobius"/>
    </source>
</evidence>
<dbReference type="KEGG" id="tem:JW646_07600"/>
<evidence type="ECO:0000256" key="6">
    <source>
        <dbReference type="ARBA" id="ARBA00023136"/>
    </source>
</evidence>
<dbReference type="PRINTS" id="PR01837">
    <property type="entry name" value="MGTCSAPBPROT"/>
</dbReference>
<feature type="transmembrane region" description="Helical" evidence="7">
    <location>
        <begin position="40"/>
        <end position="59"/>
    </location>
</feature>
<keyword evidence="4 7" id="KW-0812">Transmembrane</keyword>
<comment type="similarity">
    <text evidence="2">Belongs to the MgtC/SapB family.</text>
</comment>
<comment type="subcellular location">
    <subcellularLocation>
        <location evidence="1">Cell membrane</location>
        <topology evidence="1">Multi-pass membrane protein</topology>
    </subcellularLocation>
</comment>
<dbReference type="PANTHER" id="PTHR33778">
    <property type="entry name" value="PROTEIN MGTC"/>
    <property type="match status" value="1"/>
</dbReference>
<feature type="transmembrane region" description="Helical" evidence="7">
    <location>
        <begin position="96"/>
        <end position="114"/>
    </location>
</feature>